<protein>
    <submittedName>
        <fullName evidence="2">Uncharacterized protein</fullName>
    </submittedName>
</protein>
<evidence type="ECO:0000256" key="1">
    <source>
        <dbReference type="SAM" id="MobiDB-lite"/>
    </source>
</evidence>
<name>A0A927BKD0_STRGL</name>
<feature type="region of interest" description="Disordered" evidence="1">
    <location>
        <begin position="187"/>
        <end position="276"/>
    </location>
</feature>
<feature type="compositionally biased region" description="Low complexity" evidence="1">
    <location>
        <begin position="220"/>
        <end position="276"/>
    </location>
</feature>
<evidence type="ECO:0000313" key="2">
    <source>
        <dbReference type="EMBL" id="MBD2829288.1"/>
    </source>
</evidence>
<sequence length="276" mass="30156">METHTIPRGHWFDDDDFRTLVKQVMGLRPRSWSLAEVERATAALGWELREPRTVGHRVWRRFAPRTGPSYGYGLLESDVSDPERIRRLNLSLIDLPDEGEDDVAVADRIRAAWWVMEDELGPPAMWGGYSGPWMLWRRTDVGDPRLAALPDLLLHAHDDGRMSLDLLPPGSDADAVGQASVRGRWYATEPSDLPPASAPTATALPPAPPGRTSRSGWPRPCGHSAAACPSSPAGSSSTWARPAIRSASSSAGARTWASSSRPPASSTTRTRPTRLN</sequence>
<organism evidence="2">
    <name type="scientific">Streptomyces globisporus</name>
    <dbReference type="NCBI Taxonomy" id="1908"/>
    <lineage>
        <taxon>Bacteria</taxon>
        <taxon>Bacillati</taxon>
        <taxon>Actinomycetota</taxon>
        <taxon>Actinomycetes</taxon>
        <taxon>Kitasatosporales</taxon>
        <taxon>Streptomycetaceae</taxon>
        <taxon>Streptomyces</taxon>
    </lineage>
</organism>
<dbReference type="EMBL" id="JACWUS010000001">
    <property type="protein sequence ID" value="MBD2829288.1"/>
    <property type="molecule type" value="Genomic_DNA"/>
</dbReference>
<reference evidence="2" key="1">
    <citation type="journal article" date="2020" name="PLoS ONE">
        <title>Isolation and characterization of Streptomyces bacteriophages and Streptomyces strains encoding biosynthetic arsenals: Streptomyces strains and phages for antibiotic discovery.</title>
        <authorList>
            <person name="Montano E.T."/>
            <person name="Nideffer J.F."/>
            <person name="Brumage L."/>
            <person name="Erb M."/>
            <person name="Derman A.I."/>
            <person name="Davis J.P."/>
            <person name="Estrada E."/>
            <person name="Fu S."/>
            <person name="Le D."/>
            <person name="Vuppala A."/>
            <person name="Tran C."/>
            <person name="Luterstein E."/>
            <person name="Lakkaraju S."/>
            <person name="Panchagnula S."/>
            <person name="Ren C."/>
            <person name="Doan J."/>
            <person name="Tran S."/>
            <person name="Soriano J."/>
            <person name="Fujita Y."/>
            <person name="Gutala P."/>
            <person name="Fujii Q."/>
            <person name="Lee M."/>
            <person name="Bui A."/>
            <person name="Villarreal C."/>
            <person name="Shing S.R."/>
            <person name="Kim S."/>
            <person name="Freeman D."/>
            <person name="Racha V."/>
            <person name="Ho A."/>
            <person name="Kumar P."/>
            <person name="Falah K."/>
            <person name="Dawson T."/>
            <person name="Enustun E."/>
            <person name="Prichard A."/>
            <person name="Gomez A."/>
            <person name="Khanna K."/>
            <person name="Trigg S."/>
            <person name="Fernandez L."/>
            <person name="Pogliano K."/>
            <person name="Pogliano J."/>
        </authorList>
    </citation>
    <scope>NUCLEOTIDE SEQUENCE</scope>
    <source>
        <strain evidence="2">QF2</strain>
    </source>
</reference>
<accession>A0A927BKD0</accession>
<comment type="caution">
    <text evidence="2">The sequence shown here is derived from an EMBL/GenBank/DDBJ whole genome shotgun (WGS) entry which is preliminary data.</text>
</comment>
<gene>
    <name evidence="2" type="ORF">ID875_15200</name>
</gene>
<proteinExistence type="predicted"/>
<dbReference type="AlphaFoldDB" id="A0A927BKD0"/>